<evidence type="ECO:0000256" key="2">
    <source>
        <dbReference type="ARBA" id="ARBA00022692"/>
    </source>
</evidence>
<gene>
    <name evidence="7" type="ORF">IPN02_14790</name>
</gene>
<keyword evidence="3 5" id="KW-1133">Transmembrane helix</keyword>
<name>A0A936ND04_9ACTN</name>
<dbReference type="AlphaFoldDB" id="A0A936ND04"/>
<keyword evidence="2 5" id="KW-0812">Transmembrane</keyword>
<reference evidence="7 8" key="1">
    <citation type="submission" date="2020-10" db="EMBL/GenBank/DDBJ databases">
        <title>Connecting structure to function with the recovery of over 1000 high-quality activated sludge metagenome-assembled genomes encoding full-length rRNA genes using long-read sequencing.</title>
        <authorList>
            <person name="Singleton C.M."/>
            <person name="Petriglieri F."/>
            <person name="Kristensen J.M."/>
            <person name="Kirkegaard R.H."/>
            <person name="Michaelsen T.Y."/>
            <person name="Andersen M.H."/>
            <person name="Karst S.M."/>
            <person name="Dueholm M.S."/>
            <person name="Nielsen P.H."/>
            <person name="Albertsen M."/>
        </authorList>
    </citation>
    <scope>NUCLEOTIDE SEQUENCE [LARGE SCALE GENOMIC DNA]</scope>
    <source>
        <strain evidence="7">Lyne_18-Q3-R50-59_MAXAC.006</strain>
    </source>
</reference>
<evidence type="ECO:0000256" key="4">
    <source>
        <dbReference type="ARBA" id="ARBA00023136"/>
    </source>
</evidence>
<dbReference type="Pfam" id="PF06305">
    <property type="entry name" value="LapA_dom"/>
    <property type="match status" value="1"/>
</dbReference>
<dbReference type="EMBL" id="JADJZA010000008">
    <property type="protein sequence ID" value="MBK9298067.1"/>
    <property type="molecule type" value="Genomic_DNA"/>
</dbReference>
<accession>A0A936ND04</accession>
<dbReference type="Proteomes" id="UP000727993">
    <property type="component" value="Unassembled WGS sequence"/>
</dbReference>
<keyword evidence="1" id="KW-1003">Cell membrane</keyword>
<feature type="transmembrane region" description="Helical" evidence="5">
    <location>
        <begin position="59"/>
        <end position="77"/>
    </location>
</feature>
<comment type="caution">
    <text evidence="7">The sequence shown here is derived from an EMBL/GenBank/DDBJ whole genome shotgun (WGS) entry which is preliminary data.</text>
</comment>
<evidence type="ECO:0000259" key="6">
    <source>
        <dbReference type="Pfam" id="PF06305"/>
    </source>
</evidence>
<dbReference type="InterPro" id="IPR010445">
    <property type="entry name" value="LapA_dom"/>
</dbReference>
<proteinExistence type="predicted"/>
<evidence type="ECO:0000256" key="3">
    <source>
        <dbReference type="ARBA" id="ARBA00022989"/>
    </source>
</evidence>
<feature type="transmembrane region" description="Helical" evidence="5">
    <location>
        <begin position="21"/>
        <end position="39"/>
    </location>
</feature>
<feature type="domain" description="Lipopolysaccharide assembly protein A" evidence="6">
    <location>
        <begin position="42"/>
        <end position="77"/>
    </location>
</feature>
<evidence type="ECO:0000313" key="7">
    <source>
        <dbReference type="EMBL" id="MBK9298067.1"/>
    </source>
</evidence>
<dbReference type="GO" id="GO:0005886">
    <property type="term" value="C:plasma membrane"/>
    <property type="evidence" value="ECO:0007669"/>
    <property type="project" value="InterPro"/>
</dbReference>
<protein>
    <submittedName>
        <fullName evidence="7">LapA family protein</fullName>
    </submittedName>
</protein>
<evidence type="ECO:0000256" key="5">
    <source>
        <dbReference type="SAM" id="Phobius"/>
    </source>
</evidence>
<sequence length="85" mass="9195">MSTNQPGPGTAGKPKSDGMALLKQYGPPAVLLILLVWFIVPNTEKVSVDIFFVTVKAPLIVVLIVTAVVGALIMLLLQRRNRKRA</sequence>
<evidence type="ECO:0000313" key="8">
    <source>
        <dbReference type="Proteomes" id="UP000727993"/>
    </source>
</evidence>
<keyword evidence="4 5" id="KW-0472">Membrane</keyword>
<evidence type="ECO:0000256" key="1">
    <source>
        <dbReference type="ARBA" id="ARBA00022475"/>
    </source>
</evidence>
<organism evidence="7 8">
    <name type="scientific">Candidatus Neomicrothrix subdominans</name>
    <dbReference type="NCBI Taxonomy" id="2954438"/>
    <lineage>
        <taxon>Bacteria</taxon>
        <taxon>Bacillati</taxon>
        <taxon>Actinomycetota</taxon>
        <taxon>Acidimicrobiia</taxon>
        <taxon>Acidimicrobiales</taxon>
        <taxon>Microthrixaceae</taxon>
        <taxon>Candidatus Neomicrothrix</taxon>
    </lineage>
</organism>